<organism evidence="1 2">
    <name type="scientific">Neobacillus ginsengisoli</name>
    <dbReference type="NCBI Taxonomy" id="904295"/>
    <lineage>
        <taxon>Bacteria</taxon>
        <taxon>Bacillati</taxon>
        <taxon>Bacillota</taxon>
        <taxon>Bacilli</taxon>
        <taxon>Bacillales</taxon>
        <taxon>Bacillaceae</taxon>
        <taxon>Neobacillus</taxon>
    </lineage>
</organism>
<accession>A0ABT9XVU9</accession>
<gene>
    <name evidence="1" type="ORF">J2S10_002695</name>
</gene>
<evidence type="ECO:0000313" key="2">
    <source>
        <dbReference type="Proteomes" id="UP001224122"/>
    </source>
</evidence>
<evidence type="ECO:0008006" key="3">
    <source>
        <dbReference type="Google" id="ProtNLM"/>
    </source>
</evidence>
<dbReference type="EMBL" id="JAUSTW010000004">
    <property type="protein sequence ID" value="MDQ0199513.1"/>
    <property type="molecule type" value="Genomic_DNA"/>
</dbReference>
<dbReference type="Proteomes" id="UP001224122">
    <property type="component" value="Unassembled WGS sequence"/>
</dbReference>
<proteinExistence type="predicted"/>
<reference evidence="1 2" key="1">
    <citation type="submission" date="2023-07" db="EMBL/GenBank/DDBJ databases">
        <title>Genomic Encyclopedia of Type Strains, Phase IV (KMG-IV): sequencing the most valuable type-strain genomes for metagenomic binning, comparative biology and taxonomic classification.</title>
        <authorList>
            <person name="Goeker M."/>
        </authorList>
    </citation>
    <scope>NUCLEOTIDE SEQUENCE [LARGE SCALE GENOMIC DNA]</scope>
    <source>
        <strain evidence="1 2">DSM 27594</strain>
    </source>
</reference>
<protein>
    <recommendedName>
        <fullName evidence="3">Tetratricopeptide repeat protein</fullName>
    </recommendedName>
</protein>
<name>A0ABT9XVU9_9BACI</name>
<comment type="caution">
    <text evidence="1">The sequence shown here is derived from an EMBL/GenBank/DDBJ whole genome shotgun (WGS) entry which is preliminary data.</text>
</comment>
<evidence type="ECO:0000313" key="1">
    <source>
        <dbReference type="EMBL" id="MDQ0199513.1"/>
    </source>
</evidence>
<sequence length="68" mass="7688">MPAPIAVKIFLFVKTYKFYLEFLQTENGWIEDEITAYGRIADCYVQLGNINHAIEIALKSCMIGEATA</sequence>
<keyword evidence="2" id="KW-1185">Reference proteome</keyword>
<dbReference type="RefSeq" id="WP_307408505.1">
    <property type="nucleotide sequence ID" value="NZ_JAUSTW010000004.1"/>
</dbReference>